<evidence type="ECO:0000313" key="2">
    <source>
        <dbReference type="EMBL" id="MBC3794421.1"/>
    </source>
</evidence>
<evidence type="ECO:0000313" key="3">
    <source>
        <dbReference type="Proteomes" id="UP000700732"/>
    </source>
</evidence>
<protein>
    <recommendedName>
        <fullName evidence="1">SPW repeat-containing integral membrane domain-containing protein</fullName>
    </recommendedName>
</protein>
<name>A0ABR6WD12_9BACT</name>
<sequence>MKPIPTKVHGLLDYTTGALFAASPWLLGFSDDKTARWVAVGVGAAVLGLSTQTDYEAGLTKRLPMSTHLTVDTLTGVLVAASPWLLGFANRITWPHVAFGLLETGAGLLTRSKPSYYKND</sequence>
<evidence type="ECO:0000259" key="1">
    <source>
        <dbReference type="Pfam" id="PF03779"/>
    </source>
</evidence>
<reference evidence="2 3" key="1">
    <citation type="submission" date="2019-06" db="EMBL/GenBank/DDBJ databases">
        <title>Spirosoma utsteinense sp. nov. isolated from Antarctic ice-free soils.</title>
        <authorList>
            <person name="Tahon G."/>
        </authorList>
    </citation>
    <scope>NUCLEOTIDE SEQUENCE [LARGE SCALE GENOMIC DNA]</scope>
    <source>
        <strain evidence="2 3">LMG 31447</strain>
    </source>
</reference>
<organism evidence="2 3">
    <name type="scientific">Spirosoma utsteinense</name>
    <dbReference type="NCBI Taxonomy" id="2585773"/>
    <lineage>
        <taxon>Bacteria</taxon>
        <taxon>Pseudomonadati</taxon>
        <taxon>Bacteroidota</taxon>
        <taxon>Cytophagia</taxon>
        <taxon>Cytophagales</taxon>
        <taxon>Cytophagaceae</taxon>
        <taxon>Spirosoma</taxon>
    </lineage>
</organism>
<dbReference type="Proteomes" id="UP000700732">
    <property type="component" value="Unassembled WGS sequence"/>
</dbReference>
<dbReference type="EMBL" id="VFIA01000045">
    <property type="protein sequence ID" value="MBC3794421.1"/>
    <property type="molecule type" value="Genomic_DNA"/>
</dbReference>
<gene>
    <name evidence="2" type="ORF">FH603_4950</name>
</gene>
<feature type="domain" description="SPW repeat-containing integral membrane" evidence="1">
    <location>
        <begin position="9"/>
        <end position="107"/>
    </location>
</feature>
<proteinExistence type="predicted"/>
<accession>A0ABR6WD12</accession>
<dbReference type="RefSeq" id="WP_186740932.1">
    <property type="nucleotide sequence ID" value="NZ_VFIA01000045.1"/>
</dbReference>
<keyword evidence="3" id="KW-1185">Reference proteome</keyword>
<dbReference type="Pfam" id="PF03779">
    <property type="entry name" value="SPW"/>
    <property type="match status" value="1"/>
</dbReference>
<dbReference type="InterPro" id="IPR005530">
    <property type="entry name" value="SPW"/>
</dbReference>
<comment type="caution">
    <text evidence="2">The sequence shown here is derived from an EMBL/GenBank/DDBJ whole genome shotgun (WGS) entry which is preliminary data.</text>
</comment>